<evidence type="ECO:0000256" key="3">
    <source>
        <dbReference type="ARBA" id="ARBA00023002"/>
    </source>
</evidence>
<dbReference type="STRING" id="1848.SAMN05443637_12327"/>
<reference evidence="5 6" key="1">
    <citation type="submission" date="2016-11" db="EMBL/GenBank/DDBJ databases">
        <authorList>
            <person name="Jaros S."/>
            <person name="Januszkiewicz K."/>
            <person name="Wedrychowicz H."/>
        </authorList>
    </citation>
    <scope>NUCLEOTIDE SEQUENCE [LARGE SCALE GENOMIC DNA]</scope>
    <source>
        <strain evidence="5 6">DSM 43832</strain>
    </source>
</reference>
<comment type="pathway">
    <text evidence="1">Cofactor biosynthesis; riboflavin biosynthesis.</text>
</comment>
<evidence type="ECO:0000256" key="1">
    <source>
        <dbReference type="ARBA" id="ARBA00005104"/>
    </source>
</evidence>
<dbReference type="GO" id="GO:0008703">
    <property type="term" value="F:5-amino-6-(5-phosphoribosylamino)uracil reductase activity"/>
    <property type="evidence" value="ECO:0007669"/>
    <property type="project" value="InterPro"/>
</dbReference>
<proteinExistence type="predicted"/>
<protein>
    <submittedName>
        <fullName evidence="5">5-amino-6-(5-phosphoribosylamino)uracil reductase</fullName>
    </submittedName>
</protein>
<evidence type="ECO:0000313" key="6">
    <source>
        <dbReference type="Proteomes" id="UP000184363"/>
    </source>
</evidence>
<dbReference type="Proteomes" id="UP000184363">
    <property type="component" value="Unassembled WGS sequence"/>
</dbReference>
<evidence type="ECO:0000313" key="5">
    <source>
        <dbReference type="EMBL" id="SHL27810.1"/>
    </source>
</evidence>
<dbReference type="InterPro" id="IPR024072">
    <property type="entry name" value="DHFR-like_dom_sf"/>
</dbReference>
<sequence>MARRPFVLLSVAISLDGAIDDASPTRLILSDDADLDRVDAERAGVDAILVGAGTLRRDDPRLVLRDRSRGRDPVKVVLSGSGELDPDARFFTTGDAARLVYTSRPDVAMERLGGAATIVDAGDPLDLGVVLADLHGRGVERLMVEGGAQVHRLVLTADVVDELQVVVAPLVVGDPTAPRFGGLRTEVQRLDLRLAEARPMGDLVLLRYVRDGQR</sequence>
<dbReference type="OrthoDB" id="9800865at2"/>
<dbReference type="InterPro" id="IPR050765">
    <property type="entry name" value="Riboflavin_Biosynth_HTPR"/>
</dbReference>
<dbReference type="InterPro" id="IPR002734">
    <property type="entry name" value="RibDG_C"/>
</dbReference>
<evidence type="ECO:0000256" key="2">
    <source>
        <dbReference type="ARBA" id="ARBA00022857"/>
    </source>
</evidence>
<accession>A0A1M6ZBK0</accession>
<evidence type="ECO:0000259" key="4">
    <source>
        <dbReference type="Pfam" id="PF01872"/>
    </source>
</evidence>
<dbReference type="GO" id="GO:0009231">
    <property type="term" value="P:riboflavin biosynthetic process"/>
    <property type="evidence" value="ECO:0007669"/>
    <property type="project" value="InterPro"/>
</dbReference>
<feature type="domain" description="Bacterial bifunctional deaminase-reductase C-terminal" evidence="4">
    <location>
        <begin position="5"/>
        <end position="202"/>
    </location>
</feature>
<keyword evidence="6" id="KW-1185">Reference proteome</keyword>
<dbReference type="PANTHER" id="PTHR38011:SF7">
    <property type="entry name" value="2,5-DIAMINO-6-RIBOSYLAMINO-4(3H)-PYRIMIDINONE 5'-PHOSPHATE REDUCTASE"/>
    <property type="match status" value="1"/>
</dbReference>
<organism evidence="5 6">
    <name type="scientific">Pseudonocardia thermophila</name>
    <dbReference type="NCBI Taxonomy" id="1848"/>
    <lineage>
        <taxon>Bacteria</taxon>
        <taxon>Bacillati</taxon>
        <taxon>Actinomycetota</taxon>
        <taxon>Actinomycetes</taxon>
        <taxon>Pseudonocardiales</taxon>
        <taxon>Pseudonocardiaceae</taxon>
        <taxon>Pseudonocardia</taxon>
    </lineage>
</organism>
<dbReference type="Gene3D" id="3.40.430.10">
    <property type="entry name" value="Dihydrofolate Reductase, subunit A"/>
    <property type="match status" value="1"/>
</dbReference>
<keyword evidence="2" id="KW-0521">NADP</keyword>
<dbReference type="RefSeq" id="WP_073459778.1">
    <property type="nucleotide sequence ID" value="NZ_CALGVN010000020.1"/>
</dbReference>
<gene>
    <name evidence="5" type="ORF">SAMN05443637_12327</name>
</gene>
<dbReference type="SUPFAM" id="SSF53597">
    <property type="entry name" value="Dihydrofolate reductase-like"/>
    <property type="match status" value="1"/>
</dbReference>
<dbReference type="Pfam" id="PF01872">
    <property type="entry name" value="RibD_C"/>
    <property type="match status" value="1"/>
</dbReference>
<name>A0A1M6ZBK0_PSETH</name>
<keyword evidence="3" id="KW-0560">Oxidoreductase</keyword>
<dbReference type="AlphaFoldDB" id="A0A1M6ZBK0"/>
<dbReference type="EMBL" id="FRAP01000023">
    <property type="protein sequence ID" value="SHL27810.1"/>
    <property type="molecule type" value="Genomic_DNA"/>
</dbReference>
<dbReference type="PANTHER" id="PTHR38011">
    <property type="entry name" value="DIHYDROFOLATE REDUCTASE FAMILY PROTEIN (AFU_ORTHOLOGUE AFUA_8G06820)"/>
    <property type="match status" value="1"/>
</dbReference>